<evidence type="ECO:0000313" key="2">
    <source>
        <dbReference type="EMBL" id="KAK0372204.1"/>
    </source>
</evidence>
<name>A0ABQ9PJI5_9PEZI</name>
<keyword evidence="3" id="KW-1185">Reference proteome</keyword>
<proteinExistence type="predicted"/>
<reference evidence="2" key="1">
    <citation type="submission" date="2023-04" db="EMBL/GenBank/DDBJ databases">
        <title>Colletotrichum limetticola genome sequence.</title>
        <authorList>
            <person name="Baroncelli R."/>
        </authorList>
    </citation>
    <scope>NUCLEOTIDE SEQUENCE</scope>
    <source>
        <strain evidence="2">KLA-Anderson</strain>
    </source>
</reference>
<feature type="compositionally biased region" description="Basic and acidic residues" evidence="1">
    <location>
        <begin position="12"/>
        <end position="24"/>
    </location>
</feature>
<evidence type="ECO:0000313" key="3">
    <source>
        <dbReference type="Proteomes" id="UP001169217"/>
    </source>
</evidence>
<protein>
    <submittedName>
        <fullName evidence="2">Uncharacterized protein</fullName>
    </submittedName>
</protein>
<sequence length="104" mass="10741">MTPPLKSSPGIKMRDGASRVSESRKLSATSLGAAPLTLLTVPASPIPSLLPWHTLEPVSRLTRDTSSPLLAGLPQGPAIEVAPNSHSPSDNSLCLSISAVIRAP</sequence>
<accession>A0ABQ9PJI5</accession>
<gene>
    <name evidence="2" type="ORF">CLIM01_10433</name>
</gene>
<dbReference type="Proteomes" id="UP001169217">
    <property type="component" value="Unassembled WGS sequence"/>
</dbReference>
<organism evidence="2 3">
    <name type="scientific">Colletotrichum limetticola</name>
    <dbReference type="NCBI Taxonomy" id="1209924"/>
    <lineage>
        <taxon>Eukaryota</taxon>
        <taxon>Fungi</taxon>
        <taxon>Dikarya</taxon>
        <taxon>Ascomycota</taxon>
        <taxon>Pezizomycotina</taxon>
        <taxon>Sordariomycetes</taxon>
        <taxon>Hypocreomycetidae</taxon>
        <taxon>Glomerellales</taxon>
        <taxon>Glomerellaceae</taxon>
        <taxon>Colletotrichum</taxon>
        <taxon>Colletotrichum acutatum species complex</taxon>
    </lineage>
</organism>
<comment type="caution">
    <text evidence="2">The sequence shown here is derived from an EMBL/GenBank/DDBJ whole genome shotgun (WGS) entry which is preliminary data.</text>
</comment>
<dbReference type="EMBL" id="JARUPT010000386">
    <property type="protein sequence ID" value="KAK0372204.1"/>
    <property type="molecule type" value="Genomic_DNA"/>
</dbReference>
<feature type="region of interest" description="Disordered" evidence="1">
    <location>
        <begin position="1"/>
        <end position="24"/>
    </location>
</feature>
<evidence type="ECO:0000256" key="1">
    <source>
        <dbReference type="SAM" id="MobiDB-lite"/>
    </source>
</evidence>